<gene>
    <name evidence="2" type="ORF">A9C19_01015</name>
</gene>
<keyword evidence="1" id="KW-0812">Transmembrane</keyword>
<evidence type="ECO:0000313" key="2">
    <source>
        <dbReference type="EMBL" id="APH03449.1"/>
    </source>
</evidence>
<proteinExistence type="predicted"/>
<evidence type="ECO:0000313" key="3">
    <source>
        <dbReference type="Proteomes" id="UP000181936"/>
    </source>
</evidence>
<feature type="transmembrane region" description="Helical" evidence="1">
    <location>
        <begin position="20"/>
        <end position="38"/>
    </location>
</feature>
<evidence type="ECO:0000256" key="1">
    <source>
        <dbReference type="SAM" id="Phobius"/>
    </source>
</evidence>
<organism evidence="2 3">
    <name type="scientific">Bacillus weihaiensis</name>
    <dbReference type="NCBI Taxonomy" id="1547283"/>
    <lineage>
        <taxon>Bacteria</taxon>
        <taxon>Bacillati</taxon>
        <taxon>Bacillota</taxon>
        <taxon>Bacilli</taxon>
        <taxon>Bacillales</taxon>
        <taxon>Bacillaceae</taxon>
        <taxon>Bacillus</taxon>
    </lineage>
</organism>
<feature type="transmembrane region" description="Helical" evidence="1">
    <location>
        <begin position="47"/>
        <end position="67"/>
    </location>
</feature>
<dbReference type="KEGG" id="bwh:A9C19_01015"/>
<keyword evidence="1" id="KW-1133">Transmembrane helix</keyword>
<dbReference type="AlphaFoldDB" id="A0A1L3MM73"/>
<reference evidence="2 3" key="1">
    <citation type="journal article" date="2016" name="Sci. Rep.">
        <title>Complete genome sequence and transcriptomic analysis of a novel marine strain Bacillus weihaiensis reveals the mechanism of brown algae degradation.</title>
        <authorList>
            <person name="Zhu Y."/>
            <person name="Chen P."/>
            <person name="Bao Y."/>
            <person name="Men Y."/>
            <person name="Zeng Y."/>
            <person name="Yang J."/>
            <person name="Sun J."/>
            <person name="Sun Y."/>
        </authorList>
    </citation>
    <scope>NUCLEOTIDE SEQUENCE [LARGE SCALE GENOMIC DNA]</scope>
    <source>
        <strain evidence="2 3">Alg07</strain>
    </source>
</reference>
<protein>
    <submittedName>
        <fullName evidence="2">Uncharacterized protein</fullName>
    </submittedName>
</protein>
<sequence>MSFFFLGAITYWKWPSRLVVILVGLGAGFTTEILQLYFSRSGRLLDVGYDVCGSLIFLGALIGYPLIRSEVMVEGDKGTMKRRRNVS</sequence>
<accession>A0A1L3MM73</accession>
<dbReference type="EMBL" id="CP016020">
    <property type="protein sequence ID" value="APH03449.1"/>
    <property type="molecule type" value="Genomic_DNA"/>
</dbReference>
<keyword evidence="3" id="KW-1185">Reference proteome</keyword>
<dbReference type="Proteomes" id="UP000181936">
    <property type="component" value="Chromosome"/>
</dbReference>
<name>A0A1L3MM73_9BACI</name>
<keyword evidence="1" id="KW-0472">Membrane</keyword>